<dbReference type="SUPFAM" id="SSF53850">
    <property type="entry name" value="Periplasmic binding protein-like II"/>
    <property type="match status" value="1"/>
</dbReference>
<gene>
    <name evidence="6" type="ORF">CWE09_12485</name>
</gene>
<dbReference type="AlphaFoldDB" id="A0A432W3M4"/>
<evidence type="ECO:0000256" key="2">
    <source>
        <dbReference type="ARBA" id="ARBA00022729"/>
    </source>
</evidence>
<dbReference type="InterPro" id="IPR001638">
    <property type="entry name" value="Solute-binding_3/MltF_N"/>
</dbReference>
<sequence length="290" mass="33522">MKKLPLFLSLLVSCILIACSPPPEYDPGQEPDNDDPTLMQESERPDQVEVVDYHPDTTDCELTMGYEAWEPYQYLDIGDIPRGLDVEVAEATMQSMNCELNLQQGSWVDLLSWLQSGDIDFVMGASKTEAREDFAHFSEPYREEQFVLFIRSGEEHRYSASTLEGFIEEERRIGIVNEYYYGEETHQLINNENYRDNFVGAMMGEFNLVRLLDLDVDAFLEDEAVGYSLIRRKGLHEYIEAYPIELDASDIYVMFSRDSVDEDRVEAFNEALQELHDSGAYDTIMQRYLN</sequence>
<feature type="signal peptide" evidence="4">
    <location>
        <begin position="1"/>
        <end position="18"/>
    </location>
</feature>
<dbReference type="PANTHER" id="PTHR35936">
    <property type="entry name" value="MEMBRANE-BOUND LYTIC MUREIN TRANSGLYCOSYLASE F"/>
    <property type="match status" value="1"/>
</dbReference>
<comment type="similarity">
    <text evidence="1">Belongs to the bacterial solute-binding protein 3 family.</text>
</comment>
<dbReference type="SMART" id="SM00062">
    <property type="entry name" value="PBPb"/>
    <property type="match status" value="1"/>
</dbReference>
<comment type="caution">
    <text evidence="6">The sequence shown here is derived from an EMBL/GenBank/DDBJ whole genome shotgun (WGS) entry which is preliminary data.</text>
</comment>
<reference evidence="6 7" key="1">
    <citation type="journal article" date="2011" name="Front. Microbiol.">
        <title>Genomic signatures of strain selection and enhancement in Bacillus atrophaeus var. globigii, a historical biowarfare simulant.</title>
        <authorList>
            <person name="Gibbons H.S."/>
            <person name="Broomall S.M."/>
            <person name="McNew L.A."/>
            <person name="Daligault H."/>
            <person name="Chapman C."/>
            <person name="Bruce D."/>
            <person name="Karavis M."/>
            <person name="Krepps M."/>
            <person name="McGregor P.A."/>
            <person name="Hong C."/>
            <person name="Park K.H."/>
            <person name="Akmal A."/>
            <person name="Feldman A."/>
            <person name="Lin J.S."/>
            <person name="Chang W.E."/>
            <person name="Higgs B.W."/>
            <person name="Demirev P."/>
            <person name="Lindquist J."/>
            <person name="Liem A."/>
            <person name="Fochler E."/>
            <person name="Read T.D."/>
            <person name="Tapia R."/>
            <person name="Johnson S."/>
            <person name="Bishop-Lilly K.A."/>
            <person name="Detter C."/>
            <person name="Han C."/>
            <person name="Sozhamannan S."/>
            <person name="Rosenzweig C.N."/>
            <person name="Skowronski E.W."/>
        </authorList>
    </citation>
    <scope>NUCLEOTIDE SEQUENCE [LARGE SCALE GENOMIC DNA]</scope>
    <source>
        <strain evidence="6 7">MLST1</strain>
    </source>
</reference>
<name>A0A432W3M4_9GAMM</name>
<dbReference type="EMBL" id="PIPL01000003">
    <property type="protein sequence ID" value="RUO23960.1"/>
    <property type="molecule type" value="Genomic_DNA"/>
</dbReference>
<keyword evidence="7" id="KW-1185">Reference proteome</keyword>
<evidence type="ECO:0000256" key="3">
    <source>
        <dbReference type="SAM" id="MobiDB-lite"/>
    </source>
</evidence>
<dbReference type="Proteomes" id="UP000288293">
    <property type="component" value="Unassembled WGS sequence"/>
</dbReference>
<protein>
    <submittedName>
        <fullName evidence="6">Amino acid ABC transporter substrate-binding protein</fullName>
    </submittedName>
</protein>
<feature type="chain" id="PRO_5019495742" evidence="4">
    <location>
        <begin position="19"/>
        <end position="290"/>
    </location>
</feature>
<dbReference type="RefSeq" id="WP_126804379.1">
    <property type="nucleotide sequence ID" value="NZ_PIPL01000003.1"/>
</dbReference>
<evidence type="ECO:0000256" key="1">
    <source>
        <dbReference type="ARBA" id="ARBA00010333"/>
    </source>
</evidence>
<evidence type="ECO:0000313" key="7">
    <source>
        <dbReference type="Proteomes" id="UP000288293"/>
    </source>
</evidence>
<feature type="region of interest" description="Disordered" evidence="3">
    <location>
        <begin position="23"/>
        <end position="44"/>
    </location>
</feature>
<accession>A0A432W3M4</accession>
<proteinExistence type="inferred from homology"/>
<feature type="domain" description="Solute-binding protein family 3/N-terminal" evidence="5">
    <location>
        <begin position="61"/>
        <end position="290"/>
    </location>
</feature>
<evidence type="ECO:0000256" key="4">
    <source>
        <dbReference type="SAM" id="SignalP"/>
    </source>
</evidence>
<dbReference type="Pfam" id="PF00497">
    <property type="entry name" value="SBP_bac_3"/>
    <property type="match status" value="1"/>
</dbReference>
<dbReference type="PROSITE" id="PS51257">
    <property type="entry name" value="PROKAR_LIPOPROTEIN"/>
    <property type="match status" value="1"/>
</dbReference>
<evidence type="ECO:0000259" key="5">
    <source>
        <dbReference type="SMART" id="SM00062"/>
    </source>
</evidence>
<dbReference type="Gene3D" id="3.40.190.10">
    <property type="entry name" value="Periplasmic binding protein-like II"/>
    <property type="match status" value="2"/>
</dbReference>
<dbReference type="PANTHER" id="PTHR35936:SF19">
    <property type="entry name" value="AMINO-ACID-BINDING PROTEIN YXEM-RELATED"/>
    <property type="match status" value="1"/>
</dbReference>
<dbReference type="OrthoDB" id="9768183at2"/>
<evidence type="ECO:0000313" key="6">
    <source>
        <dbReference type="EMBL" id="RUO23960.1"/>
    </source>
</evidence>
<organism evidence="6 7">
    <name type="scientific">Aliidiomarina minuta</name>
    <dbReference type="NCBI Taxonomy" id="880057"/>
    <lineage>
        <taxon>Bacteria</taxon>
        <taxon>Pseudomonadati</taxon>
        <taxon>Pseudomonadota</taxon>
        <taxon>Gammaproteobacteria</taxon>
        <taxon>Alteromonadales</taxon>
        <taxon>Idiomarinaceae</taxon>
        <taxon>Aliidiomarina</taxon>
    </lineage>
</organism>
<keyword evidence="2 4" id="KW-0732">Signal</keyword>